<sequence>MPVVDVGSNIPSTFAAMALAMIGHSLLLWQLGLKGLKLCTLPTNPVCLGFNCLPFSFKECFFLSLLSLVISEIVTGSFVLNMVLFQAEAKILIYRFSFRWCDLSDLFDHEGFHPSPLLFRSRMSN</sequence>
<dbReference type="Proteomes" id="UP001642260">
    <property type="component" value="Unassembled WGS sequence"/>
</dbReference>
<organism evidence="2 3">
    <name type="scientific">Eruca vesicaria subsp. sativa</name>
    <name type="common">Garden rocket</name>
    <name type="synonym">Eruca sativa</name>
    <dbReference type="NCBI Taxonomy" id="29727"/>
    <lineage>
        <taxon>Eukaryota</taxon>
        <taxon>Viridiplantae</taxon>
        <taxon>Streptophyta</taxon>
        <taxon>Embryophyta</taxon>
        <taxon>Tracheophyta</taxon>
        <taxon>Spermatophyta</taxon>
        <taxon>Magnoliopsida</taxon>
        <taxon>eudicotyledons</taxon>
        <taxon>Gunneridae</taxon>
        <taxon>Pentapetalae</taxon>
        <taxon>rosids</taxon>
        <taxon>malvids</taxon>
        <taxon>Brassicales</taxon>
        <taxon>Brassicaceae</taxon>
        <taxon>Brassiceae</taxon>
        <taxon>Eruca</taxon>
    </lineage>
</organism>
<evidence type="ECO:0000256" key="1">
    <source>
        <dbReference type="SAM" id="Phobius"/>
    </source>
</evidence>
<feature type="transmembrane region" description="Helical" evidence="1">
    <location>
        <begin position="61"/>
        <end position="85"/>
    </location>
</feature>
<evidence type="ECO:0000313" key="3">
    <source>
        <dbReference type="Proteomes" id="UP001642260"/>
    </source>
</evidence>
<keyword evidence="1" id="KW-0812">Transmembrane</keyword>
<reference evidence="2 3" key="1">
    <citation type="submission" date="2022-03" db="EMBL/GenBank/DDBJ databases">
        <authorList>
            <person name="Macdonald S."/>
            <person name="Ahmed S."/>
            <person name="Newling K."/>
        </authorList>
    </citation>
    <scope>NUCLEOTIDE SEQUENCE [LARGE SCALE GENOMIC DNA]</scope>
</reference>
<dbReference type="EMBL" id="CAKOAT010545154">
    <property type="protein sequence ID" value="CAH8382212.1"/>
    <property type="molecule type" value="Genomic_DNA"/>
</dbReference>
<protein>
    <submittedName>
        <fullName evidence="2">Uncharacterized protein</fullName>
    </submittedName>
</protein>
<keyword evidence="3" id="KW-1185">Reference proteome</keyword>
<name>A0ABC8LF66_ERUVS</name>
<keyword evidence="1" id="KW-0472">Membrane</keyword>
<evidence type="ECO:0000313" key="2">
    <source>
        <dbReference type="EMBL" id="CAH8382212.1"/>
    </source>
</evidence>
<proteinExistence type="predicted"/>
<feature type="transmembrane region" description="Helical" evidence="1">
    <location>
        <begin position="12"/>
        <end position="32"/>
    </location>
</feature>
<accession>A0ABC8LF66</accession>
<dbReference type="AlphaFoldDB" id="A0ABC8LF66"/>
<keyword evidence="1" id="KW-1133">Transmembrane helix</keyword>
<gene>
    <name evidence="2" type="ORF">ERUC_LOCUS34695</name>
</gene>
<comment type="caution">
    <text evidence="2">The sequence shown here is derived from an EMBL/GenBank/DDBJ whole genome shotgun (WGS) entry which is preliminary data.</text>
</comment>